<keyword evidence="12" id="KW-1185">Reference proteome</keyword>
<dbReference type="InterPro" id="IPR002317">
    <property type="entry name" value="Ser-tRNA-ligase_type_1"/>
</dbReference>
<dbReference type="Proteomes" id="UP000324832">
    <property type="component" value="Unassembled WGS sequence"/>
</dbReference>
<dbReference type="EC" id="6.1.1.11" evidence="2"/>
<evidence type="ECO:0000256" key="5">
    <source>
        <dbReference type="ARBA" id="ARBA00022840"/>
    </source>
</evidence>
<dbReference type="GO" id="GO:0005524">
    <property type="term" value="F:ATP binding"/>
    <property type="evidence" value="ECO:0007669"/>
    <property type="project" value="UniProtKB-KW"/>
</dbReference>
<evidence type="ECO:0000256" key="7">
    <source>
        <dbReference type="ARBA" id="ARBA00031113"/>
    </source>
</evidence>
<dbReference type="EMBL" id="FZQP02001226">
    <property type="protein sequence ID" value="VVC92166.1"/>
    <property type="molecule type" value="Genomic_DNA"/>
</dbReference>
<keyword evidence="6" id="KW-0030">Aminoacyl-tRNA synthetase</keyword>
<dbReference type="GO" id="GO:0004828">
    <property type="term" value="F:serine-tRNA ligase activity"/>
    <property type="evidence" value="ECO:0007669"/>
    <property type="project" value="UniProtKB-EC"/>
</dbReference>
<gene>
    <name evidence="11" type="ORF">LSINAPIS_LOCUS4669</name>
</gene>
<keyword evidence="4" id="KW-0547">Nucleotide-binding</keyword>
<feature type="domain" description="Aminoacyl-transfer RNA synthetases class-II family profile" evidence="10">
    <location>
        <begin position="164"/>
        <end position="390"/>
    </location>
</feature>
<evidence type="ECO:0000313" key="12">
    <source>
        <dbReference type="Proteomes" id="UP000324832"/>
    </source>
</evidence>
<accession>A0A5E4Q4J0</accession>
<dbReference type="Pfam" id="PF00587">
    <property type="entry name" value="tRNA-synt_2b"/>
    <property type="match status" value="1"/>
</dbReference>
<dbReference type="InterPro" id="IPR006195">
    <property type="entry name" value="aa-tRNA-synth_II"/>
</dbReference>
<feature type="binding site" evidence="8">
    <location>
        <position position="245"/>
    </location>
    <ligand>
        <name>L-serine</name>
        <dbReference type="ChEBI" id="CHEBI:33384"/>
    </ligand>
</feature>
<dbReference type="InterPro" id="IPR045864">
    <property type="entry name" value="aa-tRNA-synth_II/BPL/LPL"/>
</dbReference>
<dbReference type="FunFam" id="3.30.930.10:FF:000078">
    <property type="entry name" value="Seryl-tRNA synthetase"/>
    <property type="match status" value="1"/>
</dbReference>
<evidence type="ECO:0000259" key="10">
    <source>
        <dbReference type="PROSITE" id="PS50862"/>
    </source>
</evidence>
<evidence type="ECO:0000256" key="8">
    <source>
        <dbReference type="PIRSR" id="PIRSR001529-1"/>
    </source>
</evidence>
<dbReference type="Gene3D" id="3.30.930.10">
    <property type="entry name" value="Bira Bifunctional Protein, Domain 2"/>
    <property type="match status" value="1"/>
</dbReference>
<dbReference type="InterPro" id="IPR002314">
    <property type="entry name" value="aa-tRNA-synt_IIb"/>
</dbReference>
<protein>
    <recommendedName>
        <fullName evidence="2">serine--tRNA ligase</fullName>
        <ecNumber evidence="2">6.1.1.11</ecNumber>
    </recommendedName>
    <alternativeName>
        <fullName evidence="7">Seryl-tRNA synthetase</fullName>
    </alternativeName>
</protein>
<evidence type="ECO:0000256" key="3">
    <source>
        <dbReference type="ARBA" id="ARBA00022598"/>
    </source>
</evidence>
<evidence type="ECO:0000256" key="2">
    <source>
        <dbReference type="ARBA" id="ARBA00012840"/>
    </source>
</evidence>
<dbReference type="PROSITE" id="PS50862">
    <property type="entry name" value="AA_TRNA_LIGASE_II"/>
    <property type="match status" value="1"/>
</dbReference>
<feature type="site" description="Important for serine binding" evidence="8">
    <location>
        <position position="365"/>
    </location>
</feature>
<evidence type="ECO:0000256" key="4">
    <source>
        <dbReference type="ARBA" id="ARBA00022741"/>
    </source>
</evidence>
<feature type="binding site" evidence="8">
    <location>
        <position position="267"/>
    </location>
    <ligand>
        <name>L-serine</name>
        <dbReference type="ChEBI" id="CHEBI:33384"/>
    </ligand>
</feature>
<feature type="binding site" evidence="9">
    <location>
        <begin position="331"/>
        <end position="334"/>
    </location>
    <ligand>
        <name>ATP</name>
        <dbReference type="ChEBI" id="CHEBI:30616"/>
    </ligand>
</feature>
<dbReference type="SUPFAM" id="SSF55681">
    <property type="entry name" value="Class II aaRS and biotin synthetases"/>
    <property type="match status" value="1"/>
</dbReference>
<dbReference type="PRINTS" id="PR00981">
    <property type="entry name" value="TRNASYNTHSER"/>
</dbReference>
<dbReference type="PANTHER" id="PTHR11778">
    <property type="entry name" value="SERYL-TRNA SYNTHETASE"/>
    <property type="match status" value="1"/>
</dbReference>
<reference evidence="11 12" key="1">
    <citation type="submission" date="2017-07" db="EMBL/GenBank/DDBJ databases">
        <authorList>
            <person name="Talla V."/>
            <person name="Backstrom N."/>
        </authorList>
    </citation>
    <scope>NUCLEOTIDE SEQUENCE [LARGE SCALE GENOMIC DNA]</scope>
</reference>
<feature type="binding site" evidence="8">
    <location>
        <position position="214"/>
    </location>
    <ligand>
        <name>L-serine</name>
        <dbReference type="ChEBI" id="CHEBI:33384"/>
    </ligand>
</feature>
<feature type="binding site" evidence="9">
    <location>
        <begin position="245"/>
        <end position="247"/>
    </location>
    <ligand>
        <name>ATP</name>
        <dbReference type="ChEBI" id="CHEBI:30616"/>
    </ligand>
</feature>
<dbReference type="PIRSF" id="PIRSF001529">
    <property type="entry name" value="Ser-tRNA-synth_IIa"/>
    <property type="match status" value="1"/>
</dbReference>
<dbReference type="AlphaFoldDB" id="A0A5E4Q4J0"/>
<evidence type="ECO:0000256" key="1">
    <source>
        <dbReference type="ARBA" id="ARBA00010728"/>
    </source>
</evidence>
<feature type="binding site" evidence="9">
    <location>
        <begin position="260"/>
        <end position="263"/>
    </location>
    <ligand>
        <name>ATP</name>
        <dbReference type="ChEBI" id="CHEBI:30616"/>
    </ligand>
</feature>
<keyword evidence="3" id="KW-0436">Ligase</keyword>
<feature type="binding site" evidence="8">
    <location>
        <position position="363"/>
    </location>
    <ligand>
        <name>L-serine</name>
        <dbReference type="ChEBI" id="CHEBI:33384"/>
    </ligand>
</feature>
<comment type="similarity">
    <text evidence="1">Belongs to the class-II aminoacyl-tRNA synthetase family. Type-1 seryl-tRNA synthetase subfamily.</text>
</comment>
<evidence type="ECO:0000256" key="9">
    <source>
        <dbReference type="PIRSR" id="PIRSR001529-2"/>
    </source>
</evidence>
<dbReference type="GO" id="GO:0006434">
    <property type="term" value="P:seryl-tRNA aminoacylation"/>
    <property type="evidence" value="ECO:0007669"/>
    <property type="project" value="InterPro"/>
</dbReference>
<evidence type="ECO:0000256" key="6">
    <source>
        <dbReference type="ARBA" id="ARBA00023146"/>
    </source>
</evidence>
<proteinExistence type="inferred from homology"/>
<organism evidence="11 12">
    <name type="scientific">Leptidea sinapis</name>
    <dbReference type="NCBI Taxonomy" id="189913"/>
    <lineage>
        <taxon>Eukaryota</taxon>
        <taxon>Metazoa</taxon>
        <taxon>Ecdysozoa</taxon>
        <taxon>Arthropoda</taxon>
        <taxon>Hexapoda</taxon>
        <taxon>Insecta</taxon>
        <taxon>Pterygota</taxon>
        <taxon>Neoptera</taxon>
        <taxon>Endopterygota</taxon>
        <taxon>Lepidoptera</taxon>
        <taxon>Glossata</taxon>
        <taxon>Ditrysia</taxon>
        <taxon>Papilionoidea</taxon>
        <taxon>Pieridae</taxon>
        <taxon>Dismorphiinae</taxon>
        <taxon>Leptidea</taxon>
    </lineage>
</organism>
<sequence length="421" mass="48641">MYLLRKCRIIISQRFLSTQIYPDIDTNYYCNSKNVFEIKQNISRRKGVGNIDRVLDLFQSLQKPHNDKSYKLLNENLCKELMLLPNKTHPDVQNYQEDPHILHYINHKKDFGSHKPLEFSEICQVLNLIRTDKLGYTCGNKSYYYLGDLAEYEEALIKYTVANLLRKGFQLISVPDIISGDVIRNCGMVLDNQHTQIYSLDPVLHSPDLYLCGTAELPLAGLLADTTHCITELPQKLAAVSRCYRAETSNVVEERGTYRVHQFTKVEMFAVSEADKSDEMLEYIRETQEELYRPLGLHMKVLDMPPHELGAPAYRKYDIEAWMPGRSLYGEISSCSNCTDYQSRRLKIRYRDGCEVKYAHTLNGTACAVPRMLIALLETHQHPKGKILIPEVLQPFMNGKQFLEKNTKIPKLKLLKIKNKI</sequence>
<keyword evidence="5 9" id="KW-0067">ATP-binding</keyword>
<name>A0A5E4Q4J0_9NEOP</name>
<evidence type="ECO:0000313" key="11">
    <source>
        <dbReference type="EMBL" id="VVC92166.1"/>
    </source>
</evidence>